<dbReference type="EMBL" id="JBJXBP010000004">
    <property type="protein sequence ID" value="KAL3834123.1"/>
    <property type="molecule type" value="Genomic_DNA"/>
</dbReference>
<organism evidence="4 7">
    <name type="scientific">Penstemon smallii</name>
    <dbReference type="NCBI Taxonomy" id="265156"/>
    <lineage>
        <taxon>Eukaryota</taxon>
        <taxon>Viridiplantae</taxon>
        <taxon>Streptophyta</taxon>
        <taxon>Embryophyta</taxon>
        <taxon>Tracheophyta</taxon>
        <taxon>Spermatophyta</taxon>
        <taxon>Magnoliopsida</taxon>
        <taxon>eudicotyledons</taxon>
        <taxon>Gunneridae</taxon>
        <taxon>Pentapetalae</taxon>
        <taxon>asterids</taxon>
        <taxon>lamiids</taxon>
        <taxon>Lamiales</taxon>
        <taxon>Plantaginaceae</taxon>
        <taxon>Cheloneae</taxon>
        <taxon>Penstemon</taxon>
    </lineage>
</organism>
<evidence type="ECO:0000313" key="1">
    <source>
        <dbReference type="EMBL" id="KAL3834123.1"/>
    </source>
</evidence>
<dbReference type="EMBL" id="JBJXBP010000002">
    <property type="protein sequence ID" value="KAL3846119.1"/>
    <property type="molecule type" value="Genomic_DNA"/>
</dbReference>
<name>A0ABD3TQ25_9LAMI</name>
<sequence length="22" mass="2753">MKILVFLFLYDLCLLYLLDFEQ</sequence>
<reference evidence="4 7" key="1">
    <citation type="submission" date="2024-12" db="EMBL/GenBank/DDBJ databases">
        <title>The unique morphological basis and parallel evolutionary history of personate flowers in Penstemon.</title>
        <authorList>
            <person name="Depatie T.H."/>
            <person name="Wessinger C.A."/>
        </authorList>
    </citation>
    <scope>NUCLEOTIDE SEQUENCE [LARGE SCALE GENOMIC DNA]</scope>
    <source>
        <strain evidence="4">WTNN_2</strain>
        <tissue evidence="4">Leaf</tissue>
    </source>
</reference>
<evidence type="ECO:0000313" key="4">
    <source>
        <dbReference type="EMBL" id="KAL3839214.1"/>
    </source>
</evidence>
<dbReference type="EMBL" id="JBJXBP010000003">
    <property type="protein sequence ID" value="KAL3839214.1"/>
    <property type="molecule type" value="Genomic_DNA"/>
</dbReference>
<proteinExistence type="predicted"/>
<dbReference type="EMBL" id="JBJXBP010000003">
    <property type="protein sequence ID" value="KAL3839029.1"/>
    <property type="molecule type" value="Genomic_DNA"/>
</dbReference>
<dbReference type="EMBL" id="JBJXBP010000003">
    <property type="protein sequence ID" value="KAL3838314.1"/>
    <property type="molecule type" value="Genomic_DNA"/>
</dbReference>
<evidence type="ECO:0000313" key="7">
    <source>
        <dbReference type="Proteomes" id="UP001634393"/>
    </source>
</evidence>
<evidence type="ECO:0000313" key="2">
    <source>
        <dbReference type="EMBL" id="KAL3838314.1"/>
    </source>
</evidence>
<dbReference type="Proteomes" id="UP001634393">
    <property type="component" value="Unassembled WGS sequence"/>
</dbReference>
<dbReference type="AlphaFoldDB" id="A0ABD3TQ25"/>
<evidence type="ECO:0000313" key="3">
    <source>
        <dbReference type="EMBL" id="KAL3839029.1"/>
    </source>
</evidence>
<evidence type="ECO:0000313" key="6">
    <source>
        <dbReference type="EMBL" id="KAL3846119.1"/>
    </source>
</evidence>
<gene>
    <name evidence="5" type="ORF">ACJIZ3_003520</name>
    <name evidence="6" type="ORF">ACJIZ3_003522</name>
    <name evidence="1" type="ORF">ACJIZ3_008859</name>
    <name evidence="2" type="ORF">ACJIZ3_022905</name>
    <name evidence="3" type="ORF">ACJIZ3_023620</name>
    <name evidence="4" type="ORF">ACJIZ3_023805</name>
</gene>
<dbReference type="EMBL" id="JBJXBP010000002">
    <property type="protein sequence ID" value="KAL3846117.1"/>
    <property type="molecule type" value="Genomic_DNA"/>
</dbReference>
<accession>A0ABD3TQ25</accession>
<comment type="caution">
    <text evidence="4">The sequence shown here is derived from an EMBL/GenBank/DDBJ whole genome shotgun (WGS) entry which is preliminary data.</text>
</comment>
<protein>
    <submittedName>
        <fullName evidence="4">Uncharacterized protein</fullName>
    </submittedName>
</protein>
<evidence type="ECO:0000313" key="5">
    <source>
        <dbReference type="EMBL" id="KAL3846117.1"/>
    </source>
</evidence>
<keyword evidence="7" id="KW-1185">Reference proteome</keyword>